<evidence type="ECO:0000259" key="10">
    <source>
        <dbReference type="Pfam" id="PF08244"/>
    </source>
</evidence>
<evidence type="ECO:0000256" key="8">
    <source>
        <dbReference type="RuleBase" id="RU365015"/>
    </source>
</evidence>
<dbReference type="PANTHER" id="PTHR43101:SF1">
    <property type="entry name" value="BETA-FRUCTOSIDASE"/>
    <property type="match status" value="1"/>
</dbReference>
<keyword evidence="5 7" id="KW-0326">Glycosidase</keyword>
<dbReference type="EC" id="3.2.1.26" evidence="2 7"/>
<reference evidence="11 12" key="1">
    <citation type="submission" date="2021-06" db="EMBL/GenBank/DDBJ databases">
        <title>Enterococcus alishanensis sp. nov., a novel lactic acid bacterium isolated from fresh coffee beans.</title>
        <authorList>
            <person name="Chen Y.-S."/>
        </authorList>
    </citation>
    <scope>NUCLEOTIDE SEQUENCE [LARGE SCALE GENOMIC DNA]</scope>
    <source>
        <strain evidence="11 12">ALS3</strain>
    </source>
</reference>
<dbReference type="InterPro" id="IPR018053">
    <property type="entry name" value="Glyco_hydro_32_AS"/>
</dbReference>
<evidence type="ECO:0000256" key="4">
    <source>
        <dbReference type="ARBA" id="ARBA00022801"/>
    </source>
</evidence>
<name>A0ABS6TD61_9ENTE</name>
<dbReference type="Pfam" id="PF08244">
    <property type="entry name" value="Glyco_hydro_32C"/>
    <property type="match status" value="1"/>
</dbReference>
<evidence type="ECO:0000313" key="12">
    <source>
        <dbReference type="Proteomes" id="UP000774130"/>
    </source>
</evidence>
<dbReference type="SMART" id="SM00640">
    <property type="entry name" value="Glyco_32"/>
    <property type="match status" value="1"/>
</dbReference>
<dbReference type="RefSeq" id="WP_218325872.1">
    <property type="nucleotide sequence ID" value="NZ_JAHUZB010000003.1"/>
</dbReference>
<comment type="subcellular location">
    <subcellularLocation>
        <location evidence="8">Cytoplasm</location>
    </subcellularLocation>
</comment>
<feature type="domain" description="Glycosyl hydrolase family 32 C-terminal" evidence="10">
    <location>
        <begin position="372"/>
        <end position="483"/>
    </location>
</feature>
<comment type="similarity">
    <text evidence="7">Belongs to the glycosyl hydrolase 32 family.</text>
</comment>
<accession>A0ABS6TD61</accession>
<evidence type="ECO:0000256" key="1">
    <source>
        <dbReference type="ARBA" id="ARBA00004914"/>
    </source>
</evidence>
<sequence>MDLIKKWTTDLRYLPYQQWSDSYLETLTTTVHQSKWRLNYHIQPITGLLNDPNGFSYFNGKWHLFYQAYPMGPVHGLKSWYHVTSDNLVDWQNEDLALVPDNSYDSHGVYSGSGIAIDDQLFLVYTGNVRDNQWQRSSYQMGAWLNQENQIKKIEQPLILQEPGYTDHFRDPQIFLYEESYYILLGAQDTDLNGKILTYRSDDLMNWQLLGELNFTDKEMGFMIECPNLIFTDDHAVLLFCPQGIDHEQLNYQNIYPNTYVIADAFDSENNQLTNTSDLKNLDEGFDVYATQAFNTPDGRALSVSWVGLPEISYPSDQDGWAHVLSMIKEISVENQQLVQKPVAEMKELRLENTPLAGSLSSKAVFLKKNVLSQYELNLVINEQTQGELTLFADETGHGFTLLFDTQNGTMTINREKVGIPFAEEYGQERSFTIDKGPLELQIFVDTSLIEIFVNGGKQVATARVFPTQTTTDLLLSAKQGTFSGNFWTLRSMK</sequence>
<dbReference type="Pfam" id="PF00251">
    <property type="entry name" value="Glyco_hydro_32N"/>
    <property type="match status" value="1"/>
</dbReference>
<evidence type="ECO:0000256" key="3">
    <source>
        <dbReference type="ARBA" id="ARBA00019623"/>
    </source>
</evidence>
<comment type="caution">
    <text evidence="11">The sequence shown here is derived from an EMBL/GenBank/DDBJ whole genome shotgun (WGS) entry which is preliminary data.</text>
</comment>
<dbReference type="CDD" id="cd18623">
    <property type="entry name" value="GH32_ScrB-like"/>
    <property type="match status" value="1"/>
</dbReference>
<comment type="pathway">
    <text evidence="1 8">Glycan biosynthesis; sucrose metabolism.</text>
</comment>
<feature type="domain" description="Glycosyl hydrolase family 32 N-terminal" evidence="9">
    <location>
        <begin position="41"/>
        <end position="342"/>
    </location>
</feature>
<protein>
    <recommendedName>
        <fullName evidence="3 7">Sucrose-6-phosphate hydrolase</fullName>
        <ecNumber evidence="2 7">3.2.1.26</ecNumber>
    </recommendedName>
    <alternativeName>
        <fullName evidence="6 8">Invertase</fullName>
    </alternativeName>
</protein>
<dbReference type="InterPro" id="IPR006232">
    <property type="entry name" value="Suc6P_hydrolase"/>
</dbReference>
<evidence type="ECO:0000313" key="11">
    <source>
        <dbReference type="EMBL" id="MBV7390822.1"/>
    </source>
</evidence>
<dbReference type="InterPro" id="IPR051214">
    <property type="entry name" value="GH32_Enzymes"/>
</dbReference>
<dbReference type="InterPro" id="IPR001362">
    <property type="entry name" value="Glyco_hydro_32"/>
</dbReference>
<proteinExistence type="inferred from homology"/>
<gene>
    <name evidence="11" type="ORF">KUA55_09030</name>
</gene>
<dbReference type="GO" id="GO:0004564">
    <property type="term" value="F:beta-fructofuranosidase activity"/>
    <property type="evidence" value="ECO:0007669"/>
    <property type="project" value="UniProtKB-EC"/>
</dbReference>
<dbReference type="PROSITE" id="PS00609">
    <property type="entry name" value="GLYCOSYL_HYDROL_F32"/>
    <property type="match status" value="1"/>
</dbReference>
<dbReference type="NCBIfam" id="TIGR01322">
    <property type="entry name" value="scrB_fam"/>
    <property type="match status" value="1"/>
</dbReference>
<evidence type="ECO:0000256" key="7">
    <source>
        <dbReference type="RuleBase" id="RU362110"/>
    </source>
</evidence>
<keyword evidence="12" id="KW-1185">Reference proteome</keyword>
<evidence type="ECO:0000259" key="9">
    <source>
        <dbReference type="Pfam" id="PF00251"/>
    </source>
</evidence>
<evidence type="ECO:0000256" key="5">
    <source>
        <dbReference type="ARBA" id="ARBA00023295"/>
    </source>
</evidence>
<keyword evidence="8" id="KW-0963">Cytoplasm</keyword>
<dbReference type="Proteomes" id="UP000774130">
    <property type="component" value="Unassembled WGS sequence"/>
</dbReference>
<comment type="catalytic activity">
    <reaction evidence="7">
        <text>Hydrolysis of terminal non-reducing beta-D-fructofuranoside residues in beta-D-fructofuranosides.</text>
        <dbReference type="EC" id="3.2.1.26"/>
    </reaction>
</comment>
<dbReference type="PANTHER" id="PTHR43101">
    <property type="entry name" value="BETA-FRUCTOSIDASE"/>
    <property type="match status" value="1"/>
</dbReference>
<dbReference type="EMBL" id="JAHUZB010000003">
    <property type="protein sequence ID" value="MBV7390822.1"/>
    <property type="molecule type" value="Genomic_DNA"/>
</dbReference>
<evidence type="ECO:0000256" key="2">
    <source>
        <dbReference type="ARBA" id="ARBA00012758"/>
    </source>
</evidence>
<organism evidence="11 12">
    <name type="scientific">Enterococcus alishanensis</name>
    <dbReference type="NCBI Taxonomy" id="1303817"/>
    <lineage>
        <taxon>Bacteria</taxon>
        <taxon>Bacillati</taxon>
        <taxon>Bacillota</taxon>
        <taxon>Bacilli</taxon>
        <taxon>Lactobacillales</taxon>
        <taxon>Enterococcaceae</taxon>
        <taxon>Enterococcus</taxon>
    </lineage>
</organism>
<dbReference type="InterPro" id="IPR013189">
    <property type="entry name" value="Glyco_hydro_32_C"/>
</dbReference>
<comment type="function">
    <text evidence="8">Enables the bacterium to metabolize sucrose as a sole carbon source.</text>
</comment>
<dbReference type="InterPro" id="IPR013148">
    <property type="entry name" value="Glyco_hydro_32_N"/>
</dbReference>
<keyword evidence="4 7" id="KW-0378">Hydrolase</keyword>
<keyword evidence="8" id="KW-0119">Carbohydrate metabolism</keyword>
<evidence type="ECO:0000256" key="6">
    <source>
        <dbReference type="ARBA" id="ARBA00033367"/>
    </source>
</evidence>